<comment type="caution">
    <text evidence="1">The sequence shown here is derived from an EMBL/GenBank/DDBJ whole genome shotgun (WGS) entry which is preliminary data.</text>
</comment>
<accession>A0A6N2CCR1</accession>
<sequence>MQKPWQIKKNLTHDEIVVGMLIIPFFEMFKYILRYWTLDVSKSLDNGCRVCVDMWDITEENIPKKYEVGSVWFRKLFNENFSLWSIELFKGRRLGVGDKIGIYWDPRSTTLVFKLLSQVDS</sequence>
<reference evidence="1" key="1">
    <citation type="submission" date="2019-05" db="EMBL/GenBank/DDBJ databases">
        <title>The de novo reference genome and transcriptome assemblies of the wild tomato species Solanum chilense.</title>
        <authorList>
            <person name="Stam R."/>
            <person name="Nosenko T."/>
            <person name="Hoerger A.C."/>
            <person name="Stephan W."/>
            <person name="Seidel M.A."/>
            <person name="Kuhn J.M.M."/>
            <person name="Haberer G."/>
            <person name="Tellier A."/>
        </authorList>
    </citation>
    <scope>NUCLEOTIDE SEQUENCE</scope>
    <source>
        <tissue evidence="1">Mature leaves</tissue>
    </source>
</reference>
<evidence type="ECO:0008006" key="2">
    <source>
        <dbReference type="Google" id="ProtNLM"/>
    </source>
</evidence>
<organism evidence="1">
    <name type="scientific">Solanum chilense</name>
    <name type="common">Tomato</name>
    <name type="synonym">Lycopersicon chilense</name>
    <dbReference type="NCBI Taxonomy" id="4083"/>
    <lineage>
        <taxon>Eukaryota</taxon>
        <taxon>Viridiplantae</taxon>
        <taxon>Streptophyta</taxon>
        <taxon>Embryophyta</taxon>
        <taxon>Tracheophyta</taxon>
        <taxon>Spermatophyta</taxon>
        <taxon>Magnoliopsida</taxon>
        <taxon>eudicotyledons</taxon>
        <taxon>Gunneridae</taxon>
        <taxon>Pentapetalae</taxon>
        <taxon>asterids</taxon>
        <taxon>lamiids</taxon>
        <taxon>Solanales</taxon>
        <taxon>Solanaceae</taxon>
        <taxon>Solanoideae</taxon>
        <taxon>Solaneae</taxon>
        <taxon>Solanum</taxon>
        <taxon>Solanum subgen. Lycopersicon</taxon>
    </lineage>
</organism>
<dbReference type="EMBL" id="RXGB01000614">
    <property type="protein sequence ID" value="TMX02600.1"/>
    <property type="molecule type" value="Genomic_DNA"/>
</dbReference>
<dbReference type="PANTHER" id="PTHR36264:SF4">
    <property type="entry name" value="TF-B3 DOMAIN-CONTAINING PROTEIN"/>
    <property type="match status" value="1"/>
</dbReference>
<proteinExistence type="predicted"/>
<protein>
    <recommendedName>
        <fullName evidence="2">TF-B3 domain-containing protein</fullName>
    </recommendedName>
</protein>
<evidence type="ECO:0000313" key="1">
    <source>
        <dbReference type="EMBL" id="TMX02600.1"/>
    </source>
</evidence>
<gene>
    <name evidence="1" type="ORF">EJD97_020819</name>
</gene>
<dbReference type="AlphaFoldDB" id="A0A6N2CCR1"/>
<name>A0A6N2CCR1_SOLCI</name>
<dbReference type="PANTHER" id="PTHR36264">
    <property type="entry name" value="SET DOMAIN-CONTAINING PROTEIN"/>
    <property type="match status" value="1"/>
</dbReference>